<gene>
    <name evidence="1" type="ORF">theurythT_21930</name>
</gene>
<accession>A0ABQ6H790</accession>
<name>A0ABQ6H790_9GAMM</name>
<dbReference type="EMBL" id="BSSU01000010">
    <property type="protein sequence ID" value="GLX82741.1"/>
    <property type="molecule type" value="Genomic_DNA"/>
</dbReference>
<protein>
    <recommendedName>
        <fullName evidence="3">Solitary outer membrane autotransporter beta-barrel domain-containing protein</fullName>
    </recommendedName>
</protein>
<sequence length="303" mass="34251">MVLSSAVFCAKSFAVGDLLISKIMQSDFIFDRNISNIPFIPIGYLQYTDQDDITLENHCVDDINCQFNYKNFAQGFGLPVYVDKKYMIIIGETLESNHVKTAYDSYRIDTVGLLAAVVAQPNIDWQVGAFYYGYRGMRGDHDFNQPSESIMGAVGRYRHSARFHSYWGAITYNTIDERIVLPYIGFDWFINKEWSIGGVMPWPAIAYAPTQNNVIKLGGFVNGAEWQLPDENNFSSQAVDVDFGQVNLGLAYEHRLHNSFWGEFMIGHSGFGAVSFSESSLSMDNDIDGAPFIRFSLLYRPES</sequence>
<comment type="caution">
    <text evidence="1">The sequence shown here is derived from an EMBL/GenBank/DDBJ whole genome shotgun (WGS) entry which is preliminary data.</text>
</comment>
<reference evidence="1 2" key="1">
    <citation type="submission" date="2023-03" db="EMBL/GenBank/DDBJ databases">
        <title>Draft genome sequence of Thalassotalea eurytherma JCM 18482T.</title>
        <authorList>
            <person name="Sawabe T."/>
        </authorList>
    </citation>
    <scope>NUCLEOTIDE SEQUENCE [LARGE SCALE GENOMIC DNA]</scope>
    <source>
        <strain evidence="1 2">JCM 18482</strain>
    </source>
</reference>
<evidence type="ECO:0000313" key="2">
    <source>
        <dbReference type="Proteomes" id="UP001157133"/>
    </source>
</evidence>
<keyword evidence="2" id="KW-1185">Reference proteome</keyword>
<proteinExistence type="predicted"/>
<evidence type="ECO:0008006" key="3">
    <source>
        <dbReference type="Google" id="ProtNLM"/>
    </source>
</evidence>
<evidence type="ECO:0000313" key="1">
    <source>
        <dbReference type="EMBL" id="GLX82741.1"/>
    </source>
</evidence>
<dbReference type="Proteomes" id="UP001157133">
    <property type="component" value="Unassembled WGS sequence"/>
</dbReference>
<organism evidence="1 2">
    <name type="scientific">Thalassotalea eurytherma</name>
    <dbReference type="NCBI Taxonomy" id="1144278"/>
    <lineage>
        <taxon>Bacteria</taxon>
        <taxon>Pseudomonadati</taxon>
        <taxon>Pseudomonadota</taxon>
        <taxon>Gammaproteobacteria</taxon>
        <taxon>Alteromonadales</taxon>
        <taxon>Colwelliaceae</taxon>
        <taxon>Thalassotalea</taxon>
    </lineage>
</organism>